<dbReference type="SUPFAM" id="SSF57756">
    <property type="entry name" value="Retrovirus zinc finger-like domains"/>
    <property type="match status" value="1"/>
</dbReference>
<evidence type="ECO:0000256" key="8">
    <source>
        <dbReference type="PROSITE-ProRule" id="PRU00047"/>
    </source>
</evidence>
<dbReference type="GO" id="GO:0004519">
    <property type="term" value="F:endonuclease activity"/>
    <property type="evidence" value="ECO:0007669"/>
    <property type="project" value="UniProtKB-KW"/>
</dbReference>
<evidence type="ECO:0000256" key="6">
    <source>
        <dbReference type="ARBA" id="ARBA00022801"/>
    </source>
</evidence>
<keyword evidence="14" id="KW-1185">Reference proteome</keyword>
<dbReference type="PANTHER" id="PTHR35046">
    <property type="entry name" value="ZINC KNUCKLE (CCHC-TYPE) FAMILY PROTEIN"/>
    <property type="match status" value="1"/>
</dbReference>
<dbReference type="GO" id="GO:0003964">
    <property type="term" value="F:RNA-directed DNA polymerase activity"/>
    <property type="evidence" value="ECO:0007669"/>
    <property type="project" value="UniProtKB-KW"/>
</dbReference>
<dbReference type="Gene3D" id="3.10.10.10">
    <property type="entry name" value="HIV Type 1 Reverse Transcriptase, subunit A, domain 1"/>
    <property type="match status" value="1"/>
</dbReference>
<feature type="compositionally biased region" description="Low complexity" evidence="9">
    <location>
        <begin position="185"/>
        <end position="197"/>
    </location>
</feature>
<evidence type="ECO:0000256" key="9">
    <source>
        <dbReference type="SAM" id="MobiDB-lite"/>
    </source>
</evidence>
<dbReference type="EMBL" id="VEPZ02000797">
    <property type="protein sequence ID" value="KAE8718992.1"/>
    <property type="molecule type" value="Genomic_DNA"/>
</dbReference>
<dbReference type="GO" id="GO:0003676">
    <property type="term" value="F:nucleic acid binding"/>
    <property type="evidence" value="ECO:0007669"/>
    <property type="project" value="InterPro"/>
</dbReference>
<dbReference type="SUPFAM" id="SSF158702">
    <property type="entry name" value="Sec63 N-terminal domain-like"/>
    <property type="match status" value="1"/>
</dbReference>
<feature type="compositionally biased region" description="Basic and acidic residues" evidence="9">
    <location>
        <begin position="1046"/>
        <end position="1060"/>
    </location>
</feature>
<dbReference type="FunFam" id="1.10.340.70:FF:000001">
    <property type="entry name" value="Retrovirus-related Pol polyprotein from transposon gypsy-like Protein"/>
    <property type="match status" value="1"/>
</dbReference>
<keyword evidence="10" id="KW-0472">Membrane</keyword>
<keyword evidence="10" id="KW-0812">Transmembrane</keyword>
<dbReference type="Gene3D" id="4.10.60.10">
    <property type="entry name" value="Zinc finger, CCHC-type"/>
    <property type="match status" value="1"/>
</dbReference>
<sequence>MLNFWPPGDYDPDKYIDWEGKVDLLFAYHDYPQAKQVPLITLEFEGYAHTWWMQTRKKIDNYQIQPITSWTELKHAMRNRFLPTHYTREVKQRLHRLRQGRSSVEDYYKEMQSLLNRANITEEEEDTMSRFVVGLKSNITDLLDLHGYENLEDTIKKAMTIEAQIQRRFRFKEHYQGTSFSYQGNTSNPSSSSTPSSQKKSRDDKLDKEKQRPAKNESLPAPKDDTRERDIKCFKCLGRGHISRNCPNMRTLTILGDGSYNSDSDDDIADIPAHAEAKEDSDDYGSDEYNGTILVIRHTLNIQASNESDIQRSNIFHTRCLIKEQPFSIIIDNGSCVNVISSNVVESLKLPCQRHPKPYCLQWLNESAEMKVVKQCLVNIKMGKYCDDVWCDVIPMQASHILLGQPWQYDNDITYYGRKNIYTIPKKGKPFRLNPLPPKEILIDQQRILKEIGNLKQKAKEVTTDKSQTNDPRVEFQDVLSNPPDGLPPTRGIEHQIEFIPGSTIPNRPAYRCNPEETKELERQRFIITKRTHPHPIPCLDDMLDELHGASIFTKIDLKSGYHQIRMKEGDEWKTSFKTKFGLYEWLVMPFGLTNAPSTFMRLMNHVLKEFIGKFVVVYFDDILIYSSSFDSHVIHVRMVLEVLRREHLYANMDKCVFCSDKLMFLGFIVSVQGIHVDKEKVKAIQEWPTPTFITEVRSFHGLASFYRRFVKDFSTIAAPLTEIIKKSVEFKWGPLQQKAFELLKDKLWYAPILRLPNFSNTFELECDASGIGIGAVLMQERQPIAYFSEKLKGAQLNYSTYDKELLALVRALEVWKHYLLPKEFVIHMDHESLKWLNGQGKLNKRHARWVEFIESFPYIIKYKQGKDNIVADALSRRYTLITRMHATVLGFAHIKELYPNDPDFSEIYKQCVKGAFNKFYLVDGFLFRMNRLCIPQSSLREFLVHESHAGGLMGHFGIHKTLDIVMEHFFWPHMRKTVEKICASCITCKQAKSKVNPNGLYTPLPISSSPWIDLSMDFILGLPRTKKGRDRDWVWVHMRKERFPTQRKSKLDPRGDDSRTNPFKEGGDDTCTTCPKAKDDEFTIPLGPITRGRTKLLKDKLQIAVQAFIWKGLIAAYLQQLFEGDQVVIRSTCLLDIQPSVSYLSNEAHDYFVEYISKAYQALTDPVSRENFEKYGHPYGRRGLQMGVALPPFLLNVDGVSGGILLLGIVGVCILLPLVLAVIYLSRSAKYTGNYVMHQTLSAYYYFMKPSLAPSKVLDVFIKAAEFMEIPVRRSDGEPLQKLFMLVRSELNLDLKNIRQEQAKFWKQHPALVKYITHLSTFQAELLIQAQLTRESEALTPALLRDFRRMLELSPRLLEELMKLLIIIVALNMIDVILEKIWRETLSPLSKFTSPEETDLGRPPCSGADHHLWWPKITILTQIKPLPTLRPNPASICPKNPPNPVDLGFIYLRCLSPATFGFSDGGQGVRAVGIFDEAWQQLPEATGWWQQGRQRRGPRMSSSHYELYLTMLIHRVMNSSKRLNKFFSL</sequence>
<evidence type="ECO:0000256" key="7">
    <source>
        <dbReference type="ARBA" id="ARBA00022918"/>
    </source>
</evidence>
<dbReference type="InterPro" id="IPR043502">
    <property type="entry name" value="DNA/RNA_pol_sf"/>
</dbReference>
<keyword evidence="6" id="KW-0378">Hydrolase</keyword>
<dbReference type="Pfam" id="PF17921">
    <property type="entry name" value="Integrase_H2C2"/>
    <property type="match status" value="1"/>
</dbReference>
<evidence type="ECO:0000313" key="14">
    <source>
        <dbReference type="Proteomes" id="UP000436088"/>
    </source>
</evidence>
<dbReference type="SUPFAM" id="SSF50630">
    <property type="entry name" value="Acid proteases"/>
    <property type="match status" value="1"/>
</dbReference>
<dbReference type="InterPro" id="IPR041588">
    <property type="entry name" value="Integrase_H2C2"/>
</dbReference>
<keyword evidence="8" id="KW-0863">Zinc-finger</keyword>
<dbReference type="Pfam" id="PF00078">
    <property type="entry name" value="RVT_1"/>
    <property type="match status" value="1"/>
</dbReference>
<dbReference type="SUPFAM" id="SSF56672">
    <property type="entry name" value="DNA/RNA polymerases"/>
    <property type="match status" value="1"/>
</dbReference>
<evidence type="ECO:0000256" key="5">
    <source>
        <dbReference type="ARBA" id="ARBA00022759"/>
    </source>
</evidence>
<evidence type="ECO:0000259" key="12">
    <source>
        <dbReference type="PROSITE" id="PS50878"/>
    </source>
</evidence>
<dbReference type="FunFam" id="3.30.70.270:FF:000020">
    <property type="entry name" value="Transposon Tf2-6 polyprotein-like Protein"/>
    <property type="match status" value="1"/>
</dbReference>
<dbReference type="CDD" id="cd01647">
    <property type="entry name" value="RT_LTR"/>
    <property type="match status" value="1"/>
</dbReference>
<dbReference type="CDD" id="cd09274">
    <property type="entry name" value="RNase_HI_RT_Ty3"/>
    <property type="match status" value="1"/>
</dbReference>
<dbReference type="InterPro" id="IPR041373">
    <property type="entry name" value="RT_RNaseH"/>
</dbReference>
<keyword evidence="10" id="KW-1133">Transmembrane helix</keyword>
<evidence type="ECO:0000256" key="3">
    <source>
        <dbReference type="ARBA" id="ARBA00022695"/>
    </source>
</evidence>
<evidence type="ECO:0000256" key="4">
    <source>
        <dbReference type="ARBA" id="ARBA00022722"/>
    </source>
</evidence>
<keyword evidence="8" id="KW-0479">Metal-binding</keyword>
<comment type="caution">
    <text evidence="13">The sequence shown here is derived from an EMBL/GenBank/DDBJ whole genome shotgun (WGS) entry which is preliminary data.</text>
</comment>
<keyword evidence="5" id="KW-0255">Endonuclease</keyword>
<dbReference type="InterPro" id="IPR000477">
    <property type="entry name" value="RT_dom"/>
</dbReference>
<keyword evidence="8" id="KW-0862">Zinc</keyword>
<dbReference type="InterPro" id="IPR021109">
    <property type="entry name" value="Peptidase_aspartic_dom_sf"/>
</dbReference>
<dbReference type="CDD" id="cd00303">
    <property type="entry name" value="retropepsin_like"/>
    <property type="match status" value="1"/>
</dbReference>
<evidence type="ECO:0000259" key="11">
    <source>
        <dbReference type="PROSITE" id="PS50158"/>
    </source>
</evidence>
<proteinExistence type="predicted"/>
<accession>A0A6A3BVF5</accession>
<dbReference type="Gene3D" id="1.10.340.70">
    <property type="match status" value="1"/>
</dbReference>
<gene>
    <name evidence="13" type="ORF">F3Y22_tig00109982pilonHSYRG00017</name>
</gene>
<dbReference type="SMART" id="SM00343">
    <property type="entry name" value="ZnF_C2HC"/>
    <property type="match status" value="1"/>
</dbReference>
<keyword evidence="2" id="KW-0808">Transferase</keyword>
<dbReference type="GO" id="GO:0016787">
    <property type="term" value="F:hydrolase activity"/>
    <property type="evidence" value="ECO:0007669"/>
    <property type="project" value="UniProtKB-KW"/>
</dbReference>
<protein>
    <recommendedName>
        <fullName evidence="1">RNA-directed DNA polymerase</fullName>
        <ecNumber evidence="1">2.7.7.49</ecNumber>
    </recommendedName>
</protein>
<dbReference type="FunFam" id="3.10.20.370:FF:000001">
    <property type="entry name" value="Retrovirus-related Pol polyprotein from transposon 17.6-like protein"/>
    <property type="match status" value="1"/>
</dbReference>
<keyword evidence="4" id="KW-0540">Nuclease</keyword>
<dbReference type="Gene3D" id="3.30.70.270">
    <property type="match status" value="2"/>
</dbReference>
<keyword evidence="3" id="KW-0548">Nucleotidyltransferase</keyword>
<feature type="region of interest" description="Disordered" evidence="9">
    <location>
        <begin position="180"/>
        <end position="226"/>
    </location>
</feature>
<dbReference type="Proteomes" id="UP000436088">
    <property type="component" value="Unassembled WGS sequence"/>
</dbReference>
<dbReference type="InterPro" id="IPR043128">
    <property type="entry name" value="Rev_trsase/Diguanyl_cyclase"/>
</dbReference>
<keyword evidence="7" id="KW-0695">RNA-directed DNA polymerase</keyword>
<dbReference type="Gene3D" id="1.10.3380.10">
    <property type="entry name" value="Sec63 N-terminal domain-like domain"/>
    <property type="match status" value="1"/>
</dbReference>
<name>A0A6A3BVF5_HIBSY</name>
<dbReference type="PROSITE" id="PS50158">
    <property type="entry name" value="ZF_CCHC"/>
    <property type="match status" value="1"/>
</dbReference>
<feature type="region of interest" description="Disordered" evidence="9">
    <location>
        <begin position="1046"/>
        <end position="1071"/>
    </location>
</feature>
<dbReference type="Gene3D" id="2.40.70.10">
    <property type="entry name" value="Acid Proteases"/>
    <property type="match status" value="1"/>
</dbReference>
<reference evidence="13" key="1">
    <citation type="submission" date="2019-09" db="EMBL/GenBank/DDBJ databases">
        <title>Draft genome information of white flower Hibiscus syriacus.</title>
        <authorList>
            <person name="Kim Y.-M."/>
        </authorList>
    </citation>
    <scope>NUCLEOTIDE SEQUENCE [LARGE SCALE GENOMIC DNA]</scope>
    <source>
        <strain evidence="13">YM2019G1</strain>
    </source>
</reference>
<dbReference type="InterPro" id="IPR036875">
    <property type="entry name" value="Znf_CCHC_sf"/>
</dbReference>
<dbReference type="EC" id="2.7.7.49" evidence="1"/>
<dbReference type="GO" id="GO:0008270">
    <property type="term" value="F:zinc ion binding"/>
    <property type="evidence" value="ECO:0007669"/>
    <property type="project" value="UniProtKB-KW"/>
</dbReference>
<dbReference type="Gene3D" id="3.10.20.370">
    <property type="match status" value="1"/>
</dbReference>
<evidence type="ECO:0000313" key="13">
    <source>
        <dbReference type="EMBL" id="KAE8718992.1"/>
    </source>
</evidence>
<dbReference type="InterPro" id="IPR005162">
    <property type="entry name" value="Retrotrans_gag_dom"/>
</dbReference>
<dbReference type="PANTHER" id="PTHR35046:SF9">
    <property type="entry name" value="RNA-DIRECTED DNA POLYMERASE"/>
    <property type="match status" value="1"/>
</dbReference>
<evidence type="ECO:0000256" key="2">
    <source>
        <dbReference type="ARBA" id="ARBA00022679"/>
    </source>
</evidence>
<evidence type="ECO:0000256" key="10">
    <source>
        <dbReference type="SAM" id="Phobius"/>
    </source>
</evidence>
<evidence type="ECO:0000256" key="1">
    <source>
        <dbReference type="ARBA" id="ARBA00012493"/>
    </source>
</evidence>
<feature type="transmembrane region" description="Helical" evidence="10">
    <location>
        <begin position="1205"/>
        <end position="1226"/>
    </location>
</feature>
<feature type="domain" description="CCHC-type" evidence="11">
    <location>
        <begin position="232"/>
        <end position="248"/>
    </location>
</feature>
<organism evidence="13 14">
    <name type="scientific">Hibiscus syriacus</name>
    <name type="common">Rose of Sharon</name>
    <dbReference type="NCBI Taxonomy" id="106335"/>
    <lineage>
        <taxon>Eukaryota</taxon>
        <taxon>Viridiplantae</taxon>
        <taxon>Streptophyta</taxon>
        <taxon>Embryophyta</taxon>
        <taxon>Tracheophyta</taxon>
        <taxon>Spermatophyta</taxon>
        <taxon>Magnoliopsida</taxon>
        <taxon>eudicotyledons</taxon>
        <taxon>Gunneridae</taxon>
        <taxon>Pentapetalae</taxon>
        <taxon>rosids</taxon>
        <taxon>malvids</taxon>
        <taxon>Malvales</taxon>
        <taxon>Malvaceae</taxon>
        <taxon>Malvoideae</taxon>
        <taxon>Hibiscus</taxon>
    </lineage>
</organism>
<dbReference type="Pfam" id="PF17917">
    <property type="entry name" value="RT_RNaseH"/>
    <property type="match status" value="1"/>
</dbReference>
<dbReference type="InterPro" id="IPR001878">
    <property type="entry name" value="Znf_CCHC"/>
</dbReference>
<dbReference type="PROSITE" id="PS50878">
    <property type="entry name" value="RT_POL"/>
    <property type="match status" value="1"/>
</dbReference>
<feature type="domain" description="Reverse transcriptase" evidence="12">
    <location>
        <begin position="405"/>
        <end position="670"/>
    </location>
</feature>
<feature type="compositionally biased region" description="Basic and acidic residues" evidence="9">
    <location>
        <begin position="200"/>
        <end position="215"/>
    </location>
</feature>
<dbReference type="Pfam" id="PF03732">
    <property type="entry name" value="Retrotrans_gag"/>
    <property type="match status" value="1"/>
</dbReference>